<proteinExistence type="predicted"/>
<organism evidence="1 2">
    <name type="scientific">Pseudorhodoplanes sinuspersici</name>
    <dbReference type="NCBI Taxonomy" id="1235591"/>
    <lineage>
        <taxon>Bacteria</taxon>
        <taxon>Pseudomonadati</taxon>
        <taxon>Pseudomonadota</taxon>
        <taxon>Alphaproteobacteria</taxon>
        <taxon>Hyphomicrobiales</taxon>
        <taxon>Pseudorhodoplanes</taxon>
    </lineage>
</organism>
<dbReference type="STRING" id="1235591.CAK95_23275"/>
<keyword evidence="2" id="KW-1185">Reference proteome</keyword>
<dbReference type="Proteomes" id="UP000194137">
    <property type="component" value="Chromosome"/>
</dbReference>
<evidence type="ECO:0000313" key="1">
    <source>
        <dbReference type="EMBL" id="ARQ01697.1"/>
    </source>
</evidence>
<protein>
    <submittedName>
        <fullName evidence="1">Uncharacterized protein</fullName>
    </submittedName>
</protein>
<dbReference type="AlphaFoldDB" id="A0A1W6ZWD3"/>
<dbReference type="RefSeq" id="WP_086090089.1">
    <property type="nucleotide sequence ID" value="NZ_CP021112.1"/>
</dbReference>
<gene>
    <name evidence="1" type="ORF">CAK95_23275</name>
</gene>
<evidence type="ECO:0000313" key="2">
    <source>
        <dbReference type="Proteomes" id="UP000194137"/>
    </source>
</evidence>
<dbReference type="EMBL" id="CP021112">
    <property type="protein sequence ID" value="ARQ01697.1"/>
    <property type="molecule type" value="Genomic_DNA"/>
</dbReference>
<accession>A0A1W6ZWD3</accession>
<sequence length="161" mass="17368">MTVLFENERQAGKTRKAVVAAVVWAVGWFYWAMVMAHVFGALPGSEAVGASGSRPGLAALMFLVGIAPFVGLLFYSRIYLIRIERAQDVVTLTTLGVFSPRVYQVPQSAIVATKTQTDDRNNTGAGKPVWITLRVAGRRLPFVADLQAERADMAAITALAA</sequence>
<dbReference type="KEGG" id="psin:CAK95_23275"/>
<reference evidence="1 2" key="1">
    <citation type="submission" date="2017-05" db="EMBL/GenBank/DDBJ databases">
        <title>Full genome sequence of Pseudorhodoplanes sinuspersici.</title>
        <authorList>
            <person name="Dastgheib S.M.M."/>
            <person name="Shavandi M."/>
            <person name="Tirandaz H."/>
        </authorList>
    </citation>
    <scope>NUCLEOTIDE SEQUENCE [LARGE SCALE GENOMIC DNA]</scope>
    <source>
        <strain evidence="1 2">RIPI110</strain>
    </source>
</reference>
<name>A0A1W6ZWD3_9HYPH</name>